<dbReference type="SUPFAM" id="SSF52343">
    <property type="entry name" value="Ferredoxin reductase-like, C-terminal NADP-linked domain"/>
    <property type="match status" value="1"/>
</dbReference>
<evidence type="ECO:0000256" key="11">
    <source>
        <dbReference type="ARBA" id="ARBA00023014"/>
    </source>
</evidence>
<feature type="transmembrane region" description="Helical" evidence="13">
    <location>
        <begin position="37"/>
        <end position="57"/>
    </location>
</feature>
<gene>
    <name evidence="15" type="ORF">DAI18_03565</name>
</gene>
<dbReference type="GO" id="GO:0016491">
    <property type="term" value="F:oxidoreductase activity"/>
    <property type="evidence" value="ECO:0007669"/>
    <property type="project" value="UniProtKB-KW"/>
</dbReference>
<keyword evidence="11" id="KW-0411">Iron-sulfur</keyword>
<keyword evidence="3" id="KW-0285">Flavoprotein</keyword>
<keyword evidence="7" id="KW-0274">FAD</keyword>
<evidence type="ECO:0000256" key="7">
    <source>
        <dbReference type="ARBA" id="ARBA00022827"/>
    </source>
</evidence>
<dbReference type="PROSITE" id="PS51384">
    <property type="entry name" value="FAD_FR"/>
    <property type="match status" value="1"/>
</dbReference>
<dbReference type="AlphaFoldDB" id="A0A2S0P755"/>
<dbReference type="STRING" id="1122240.GCA_000620105_00455"/>
<dbReference type="Proteomes" id="UP000244173">
    <property type="component" value="Chromosome"/>
</dbReference>
<dbReference type="InterPro" id="IPR013130">
    <property type="entry name" value="Fe3_Rdtase_TM_dom"/>
</dbReference>
<dbReference type="InterPro" id="IPR050415">
    <property type="entry name" value="MRET"/>
</dbReference>
<evidence type="ECO:0000256" key="3">
    <source>
        <dbReference type="ARBA" id="ARBA00022630"/>
    </source>
</evidence>
<evidence type="ECO:0000256" key="6">
    <source>
        <dbReference type="ARBA" id="ARBA00022723"/>
    </source>
</evidence>
<dbReference type="OrthoDB" id="9806195at2"/>
<dbReference type="GO" id="GO:0046872">
    <property type="term" value="F:metal ion binding"/>
    <property type="evidence" value="ECO:0007669"/>
    <property type="project" value="UniProtKB-KW"/>
</dbReference>
<dbReference type="EMBL" id="CP028519">
    <property type="protein sequence ID" value="AVY93219.1"/>
    <property type="molecule type" value="Genomic_DNA"/>
</dbReference>
<name>A0A2S0P755_9NEIS</name>
<dbReference type="InterPro" id="IPR017938">
    <property type="entry name" value="Riboflavin_synthase-like_b-brl"/>
</dbReference>
<evidence type="ECO:0000313" key="16">
    <source>
        <dbReference type="Proteomes" id="UP000244173"/>
    </source>
</evidence>
<dbReference type="GO" id="GO:0050660">
    <property type="term" value="F:flavin adenine dinucleotide binding"/>
    <property type="evidence" value="ECO:0007669"/>
    <property type="project" value="TreeGrafter"/>
</dbReference>
<keyword evidence="16" id="KW-1185">Reference proteome</keyword>
<dbReference type="KEGG" id="maer:DAI18_03565"/>
<evidence type="ECO:0000256" key="13">
    <source>
        <dbReference type="SAM" id="Phobius"/>
    </source>
</evidence>
<dbReference type="PANTHER" id="PTHR47354">
    <property type="entry name" value="NADH OXIDOREDUCTASE HCR"/>
    <property type="match status" value="1"/>
</dbReference>
<dbReference type="Pfam" id="PF01794">
    <property type="entry name" value="Ferric_reduct"/>
    <property type="match status" value="1"/>
</dbReference>
<dbReference type="InterPro" id="IPR017927">
    <property type="entry name" value="FAD-bd_FR_type"/>
</dbReference>
<evidence type="ECO:0000256" key="12">
    <source>
        <dbReference type="ARBA" id="ARBA00023136"/>
    </source>
</evidence>
<feature type="transmembrane region" description="Helical" evidence="13">
    <location>
        <begin position="78"/>
        <end position="93"/>
    </location>
</feature>
<evidence type="ECO:0000256" key="2">
    <source>
        <dbReference type="ARBA" id="ARBA00004141"/>
    </source>
</evidence>
<accession>A0A2S0P755</accession>
<dbReference type="SUPFAM" id="SSF63380">
    <property type="entry name" value="Riboflavin synthase domain-like"/>
    <property type="match status" value="1"/>
</dbReference>
<evidence type="ECO:0000256" key="10">
    <source>
        <dbReference type="ARBA" id="ARBA00023004"/>
    </source>
</evidence>
<sequence>MGKWLAGLIAISVAMWAGSVDWSVLMAADFWAWRKQAVLLSGLVLFSAMAFSLVLAVRSRWLERQVGGLDRIYRLHKWTGIGCAVLLFLHWGAEKFPKWMVQAGWLFRPAKKGGGGEPALLHELAKGIGEWGLYLVAALLLIALLKLVPYRWFRYVHKVFPLVFIAFVLHGLELMPSAWWSQPAGLWTLACALAGSVAALLSLSGRIGRQRRHAGQVVAVRHAPAAGMLEVEVDLDSQAFAHAAGQFAFVTFDPAEGAHPFSIASATREDGRLRFGIKALGDYTGTLSDRIRPGQPVEVEGPYGGFDFSGPARQVWVAGGVGITPFLARLEALSREGGSQGVVDFYYCCRSREQMWPADLDARCRAAGVNLHLCIAGDGQRLDATHIASGWRDGERPPVWFCGPAPFAEQLQNGLAALGLPPAHFHREFFAMR</sequence>
<dbReference type="RefSeq" id="WP_107888763.1">
    <property type="nucleotide sequence ID" value="NZ_CAURZP010000001.1"/>
</dbReference>
<keyword evidence="10" id="KW-0408">Iron</keyword>
<evidence type="ECO:0000256" key="4">
    <source>
        <dbReference type="ARBA" id="ARBA00022692"/>
    </source>
</evidence>
<dbReference type="Pfam" id="PF08022">
    <property type="entry name" value="FAD_binding_8"/>
    <property type="match status" value="1"/>
</dbReference>
<dbReference type="InterPro" id="IPR039261">
    <property type="entry name" value="FNR_nucleotide-bd"/>
</dbReference>
<evidence type="ECO:0000259" key="14">
    <source>
        <dbReference type="PROSITE" id="PS51384"/>
    </source>
</evidence>
<feature type="transmembrane region" description="Helical" evidence="13">
    <location>
        <begin position="155"/>
        <end position="172"/>
    </location>
</feature>
<dbReference type="Gene3D" id="3.40.50.80">
    <property type="entry name" value="Nucleotide-binding domain of ferredoxin-NADP reductase (FNR) module"/>
    <property type="match status" value="1"/>
</dbReference>
<keyword evidence="12 13" id="KW-0472">Membrane</keyword>
<evidence type="ECO:0000256" key="5">
    <source>
        <dbReference type="ARBA" id="ARBA00022714"/>
    </source>
</evidence>
<evidence type="ECO:0000256" key="1">
    <source>
        <dbReference type="ARBA" id="ARBA00001974"/>
    </source>
</evidence>
<keyword evidence="4 13" id="KW-0812">Transmembrane</keyword>
<organism evidence="15 16">
    <name type="scientific">Microvirgula aerodenitrificans</name>
    <dbReference type="NCBI Taxonomy" id="57480"/>
    <lineage>
        <taxon>Bacteria</taxon>
        <taxon>Pseudomonadati</taxon>
        <taxon>Pseudomonadota</taxon>
        <taxon>Betaproteobacteria</taxon>
        <taxon>Neisseriales</taxon>
        <taxon>Aquaspirillaceae</taxon>
        <taxon>Microvirgula</taxon>
    </lineage>
</organism>
<dbReference type="Gene3D" id="2.40.30.10">
    <property type="entry name" value="Translation factors"/>
    <property type="match status" value="1"/>
</dbReference>
<evidence type="ECO:0000256" key="8">
    <source>
        <dbReference type="ARBA" id="ARBA00022989"/>
    </source>
</evidence>
<keyword evidence="5" id="KW-0001">2Fe-2S</keyword>
<feature type="transmembrane region" description="Helical" evidence="13">
    <location>
        <begin position="131"/>
        <end position="148"/>
    </location>
</feature>
<feature type="transmembrane region" description="Helical" evidence="13">
    <location>
        <begin position="184"/>
        <end position="203"/>
    </location>
</feature>
<evidence type="ECO:0000256" key="9">
    <source>
        <dbReference type="ARBA" id="ARBA00023002"/>
    </source>
</evidence>
<protein>
    <submittedName>
        <fullName evidence="15">Ferric reductase</fullName>
    </submittedName>
</protein>
<keyword evidence="8 13" id="KW-1133">Transmembrane helix</keyword>
<proteinExistence type="predicted"/>
<dbReference type="PANTHER" id="PTHR47354:SF8">
    <property type="entry name" value="1,2-PHENYLACETYL-COA EPOXIDASE, SUBUNIT E"/>
    <property type="match status" value="1"/>
</dbReference>
<feature type="domain" description="FAD-binding FR-type" evidence="14">
    <location>
        <begin position="210"/>
        <end position="309"/>
    </location>
</feature>
<dbReference type="CDD" id="cd06198">
    <property type="entry name" value="FNR_like_3"/>
    <property type="match status" value="1"/>
</dbReference>
<reference evidence="15 16" key="1">
    <citation type="submission" date="2018-04" db="EMBL/GenBank/DDBJ databases">
        <title>Denitrifier Microvirgula.</title>
        <authorList>
            <person name="Anderson E."/>
            <person name="Jang J."/>
            <person name="Ishii S."/>
        </authorList>
    </citation>
    <scope>NUCLEOTIDE SEQUENCE [LARGE SCALE GENOMIC DNA]</scope>
    <source>
        <strain evidence="15 16">BE2.4</strain>
    </source>
</reference>
<dbReference type="GO" id="GO:0051537">
    <property type="term" value="F:2 iron, 2 sulfur cluster binding"/>
    <property type="evidence" value="ECO:0007669"/>
    <property type="project" value="UniProtKB-KW"/>
</dbReference>
<evidence type="ECO:0000313" key="15">
    <source>
        <dbReference type="EMBL" id="AVY93219.1"/>
    </source>
</evidence>
<keyword evidence="9" id="KW-0560">Oxidoreductase</keyword>
<comment type="subcellular location">
    <subcellularLocation>
        <location evidence="2">Membrane</location>
        <topology evidence="2">Multi-pass membrane protein</topology>
    </subcellularLocation>
</comment>
<dbReference type="GO" id="GO:0016020">
    <property type="term" value="C:membrane"/>
    <property type="evidence" value="ECO:0007669"/>
    <property type="project" value="UniProtKB-SubCell"/>
</dbReference>
<comment type="cofactor">
    <cofactor evidence="1">
        <name>FAD</name>
        <dbReference type="ChEBI" id="CHEBI:57692"/>
    </cofactor>
</comment>
<dbReference type="InterPro" id="IPR013112">
    <property type="entry name" value="FAD-bd_8"/>
</dbReference>
<keyword evidence="6" id="KW-0479">Metal-binding</keyword>